<dbReference type="RefSeq" id="WP_125711774.1">
    <property type="nucleotide sequence ID" value="NZ_JBHTOP010000026.1"/>
</dbReference>
<evidence type="ECO:0000256" key="1">
    <source>
        <dbReference type="ARBA" id="ARBA00004141"/>
    </source>
</evidence>
<comment type="caution">
    <text evidence="7">The sequence shown here is derived from an EMBL/GenBank/DDBJ whole genome shotgun (WGS) entry which is preliminary data.</text>
</comment>
<feature type="transmembrane region" description="Helical" evidence="5">
    <location>
        <begin position="110"/>
        <end position="128"/>
    </location>
</feature>
<gene>
    <name evidence="7" type="ORF">ACFQ5M_11040</name>
</gene>
<feature type="transmembrane region" description="Helical" evidence="5">
    <location>
        <begin position="324"/>
        <end position="344"/>
    </location>
</feature>
<feature type="transmembrane region" description="Helical" evidence="5">
    <location>
        <begin position="273"/>
        <end position="289"/>
    </location>
</feature>
<keyword evidence="2 5" id="KW-0812">Transmembrane</keyword>
<dbReference type="Pfam" id="PF13515">
    <property type="entry name" value="FUSC_2"/>
    <property type="match status" value="1"/>
</dbReference>
<name>A0ABW4JAK3_9LACO</name>
<accession>A0ABW4JAK3</accession>
<comment type="subcellular location">
    <subcellularLocation>
        <location evidence="1">Membrane</location>
        <topology evidence="1">Multi-pass membrane protein</topology>
    </subcellularLocation>
</comment>
<feature type="transmembrane region" description="Helical" evidence="5">
    <location>
        <begin position="248"/>
        <end position="266"/>
    </location>
</feature>
<evidence type="ECO:0000256" key="2">
    <source>
        <dbReference type="ARBA" id="ARBA00022692"/>
    </source>
</evidence>
<keyword evidence="4 5" id="KW-0472">Membrane</keyword>
<protein>
    <submittedName>
        <fullName evidence="7">FUSC family protein</fullName>
    </submittedName>
</protein>
<feature type="transmembrane region" description="Helical" evidence="5">
    <location>
        <begin position="87"/>
        <end position="103"/>
    </location>
</feature>
<feature type="transmembrane region" description="Helical" evidence="5">
    <location>
        <begin position="63"/>
        <end position="81"/>
    </location>
</feature>
<evidence type="ECO:0000313" key="7">
    <source>
        <dbReference type="EMBL" id="MFD1672638.1"/>
    </source>
</evidence>
<evidence type="ECO:0000313" key="8">
    <source>
        <dbReference type="Proteomes" id="UP001597267"/>
    </source>
</evidence>
<evidence type="ECO:0000259" key="6">
    <source>
        <dbReference type="Pfam" id="PF13515"/>
    </source>
</evidence>
<keyword evidence="8" id="KW-1185">Reference proteome</keyword>
<keyword evidence="3 5" id="KW-1133">Transmembrane helix</keyword>
<feature type="transmembrane region" description="Helical" evidence="5">
    <location>
        <begin position="207"/>
        <end position="228"/>
    </location>
</feature>
<organism evidence="7 8">
    <name type="scientific">Agrilactobacillus yilanensis</name>
    <dbReference type="NCBI Taxonomy" id="2485997"/>
    <lineage>
        <taxon>Bacteria</taxon>
        <taxon>Bacillati</taxon>
        <taxon>Bacillota</taxon>
        <taxon>Bacilli</taxon>
        <taxon>Lactobacillales</taxon>
        <taxon>Lactobacillaceae</taxon>
        <taxon>Agrilactobacillus</taxon>
    </lineage>
</organism>
<dbReference type="EMBL" id="JBHTOP010000026">
    <property type="protein sequence ID" value="MFD1672638.1"/>
    <property type="molecule type" value="Genomic_DNA"/>
</dbReference>
<dbReference type="Proteomes" id="UP001597267">
    <property type="component" value="Unassembled WGS sequence"/>
</dbReference>
<evidence type="ECO:0000256" key="3">
    <source>
        <dbReference type="ARBA" id="ARBA00022989"/>
    </source>
</evidence>
<dbReference type="InterPro" id="IPR049453">
    <property type="entry name" value="Memb_transporter_dom"/>
</dbReference>
<sequence>MSLYQALQLSPLVLKQHLKHAKNYKETAYIYGVLTLRSTLLIAFAILFIAGLNYYFDEANSSVAVSLFCILLGIRFVPYGYNIKHSLGAMTFSFILMAASSYINSLKQPLLYFFINLIFLLLILILTADEPIMGNAGIYVFSYLFISNTPVNGHLMHLRLLELGLGLIICGTIMVAKHRQKDPQRQVQTLFQNFTLKDAKCRWQVRLALGVSLGLFLGQLWHLPRVVWLGYACMSVLLPNSDEIRGRVWLRIGGVICGSLLFGLIYKQLPSALTLLIGPMAGFLIGYTATYFLTTVLNCFGGLMLATTIYGVDHSILFRIQNNFIGAVFAAAFCLIFNLVHRFIANRHKTSLNP</sequence>
<proteinExistence type="predicted"/>
<feature type="transmembrane region" description="Helical" evidence="5">
    <location>
        <begin position="156"/>
        <end position="176"/>
    </location>
</feature>
<reference evidence="8" key="1">
    <citation type="journal article" date="2019" name="Int. J. Syst. Evol. Microbiol.">
        <title>The Global Catalogue of Microorganisms (GCM) 10K type strain sequencing project: providing services to taxonomists for standard genome sequencing and annotation.</title>
        <authorList>
            <consortium name="The Broad Institute Genomics Platform"/>
            <consortium name="The Broad Institute Genome Sequencing Center for Infectious Disease"/>
            <person name="Wu L."/>
            <person name="Ma J."/>
        </authorList>
    </citation>
    <scope>NUCLEOTIDE SEQUENCE [LARGE SCALE GENOMIC DNA]</scope>
    <source>
        <strain evidence="8">CCM 8896</strain>
    </source>
</reference>
<evidence type="ECO:0000256" key="5">
    <source>
        <dbReference type="SAM" id="Phobius"/>
    </source>
</evidence>
<evidence type="ECO:0000256" key="4">
    <source>
        <dbReference type="ARBA" id="ARBA00023136"/>
    </source>
</evidence>
<feature type="domain" description="Integral membrane bound transporter" evidence="6">
    <location>
        <begin position="214"/>
        <end position="332"/>
    </location>
</feature>
<feature type="transmembrane region" description="Helical" evidence="5">
    <location>
        <begin position="28"/>
        <end position="56"/>
    </location>
</feature>